<keyword evidence="2" id="KW-1003">Cell membrane</keyword>
<evidence type="ECO:0000256" key="3">
    <source>
        <dbReference type="ARBA" id="ARBA00022692"/>
    </source>
</evidence>
<comment type="subcellular location">
    <subcellularLocation>
        <location evidence="1">Cell membrane</location>
    </subcellularLocation>
</comment>
<keyword evidence="11" id="KW-1185">Reference proteome</keyword>
<feature type="transmembrane region" description="Helical" evidence="8">
    <location>
        <begin position="81"/>
        <end position="103"/>
    </location>
</feature>
<dbReference type="EMBL" id="SHKY01000002">
    <property type="protein sequence ID" value="RZU46547.1"/>
    <property type="molecule type" value="Genomic_DNA"/>
</dbReference>
<dbReference type="GO" id="GO:0000166">
    <property type="term" value="F:nucleotide binding"/>
    <property type="evidence" value="ECO:0007669"/>
    <property type="project" value="UniProtKB-KW"/>
</dbReference>
<gene>
    <name evidence="10" type="ORF">EV385_6621</name>
</gene>
<keyword evidence="7 8" id="KW-0472">Membrane</keyword>
<dbReference type="GO" id="GO:0005886">
    <property type="term" value="C:plasma membrane"/>
    <property type="evidence" value="ECO:0007669"/>
    <property type="project" value="UniProtKB-SubCell"/>
</dbReference>
<dbReference type="AlphaFoldDB" id="A0A4Q7Z7S9"/>
<comment type="caution">
    <text evidence="10">The sequence shown here is derived from an EMBL/GenBank/DDBJ whole genome shotgun (WGS) entry which is preliminary data.</text>
</comment>
<sequence length="187" mass="19447">MPLFDDTTTEQQPLVASPAVDELLDERDTILIGGRLHTETSTVRAIETRVDTKAGNFLNLASGLLIAGLALLGGGKLPGPAAAVGWAAAAAVGVAVLLLTAALRPNLGGDFGFVRWAATTGGQDLLDDLAQEPDGTGSAALTEQARQLRWLSQSLHTKFVRIRRAQTLLVVGLTAAATAALVSTWAR</sequence>
<reference evidence="10 11" key="1">
    <citation type="submission" date="2019-02" db="EMBL/GenBank/DDBJ databases">
        <title>Sequencing the genomes of 1000 actinobacteria strains.</title>
        <authorList>
            <person name="Klenk H.-P."/>
        </authorList>
    </citation>
    <scope>NUCLEOTIDE SEQUENCE [LARGE SCALE GENOMIC DNA]</scope>
    <source>
        <strain evidence="10 11">DSM 45162</strain>
    </source>
</reference>
<evidence type="ECO:0000256" key="8">
    <source>
        <dbReference type="SAM" id="Phobius"/>
    </source>
</evidence>
<evidence type="ECO:0000256" key="2">
    <source>
        <dbReference type="ARBA" id="ARBA00022475"/>
    </source>
</evidence>
<evidence type="ECO:0000256" key="7">
    <source>
        <dbReference type="ARBA" id="ARBA00023136"/>
    </source>
</evidence>
<name>A0A4Q7Z7S9_9ACTN</name>
<dbReference type="RefSeq" id="WP_242625394.1">
    <property type="nucleotide sequence ID" value="NZ_SHKY01000002.1"/>
</dbReference>
<dbReference type="Proteomes" id="UP000292564">
    <property type="component" value="Unassembled WGS sequence"/>
</dbReference>
<proteinExistence type="predicted"/>
<keyword evidence="6" id="KW-0051">Antiviral defense</keyword>
<evidence type="ECO:0000256" key="6">
    <source>
        <dbReference type="ARBA" id="ARBA00023118"/>
    </source>
</evidence>
<evidence type="ECO:0000313" key="11">
    <source>
        <dbReference type="Proteomes" id="UP000292564"/>
    </source>
</evidence>
<evidence type="ECO:0000256" key="1">
    <source>
        <dbReference type="ARBA" id="ARBA00004236"/>
    </source>
</evidence>
<feature type="transmembrane region" description="Helical" evidence="8">
    <location>
        <begin position="57"/>
        <end position="75"/>
    </location>
</feature>
<feature type="domain" description="Pycsar effector protein" evidence="9">
    <location>
        <begin position="40"/>
        <end position="182"/>
    </location>
</feature>
<evidence type="ECO:0000313" key="10">
    <source>
        <dbReference type="EMBL" id="RZU46547.1"/>
    </source>
</evidence>
<keyword evidence="3 8" id="KW-0812">Transmembrane</keyword>
<evidence type="ECO:0000256" key="5">
    <source>
        <dbReference type="ARBA" id="ARBA00022989"/>
    </source>
</evidence>
<accession>A0A4Q7Z7S9</accession>
<organism evidence="10 11">
    <name type="scientific">Krasilnikovia cinnamomea</name>
    <dbReference type="NCBI Taxonomy" id="349313"/>
    <lineage>
        <taxon>Bacteria</taxon>
        <taxon>Bacillati</taxon>
        <taxon>Actinomycetota</taxon>
        <taxon>Actinomycetes</taxon>
        <taxon>Micromonosporales</taxon>
        <taxon>Micromonosporaceae</taxon>
        <taxon>Krasilnikovia</taxon>
    </lineage>
</organism>
<keyword evidence="5 8" id="KW-1133">Transmembrane helix</keyword>
<evidence type="ECO:0000256" key="4">
    <source>
        <dbReference type="ARBA" id="ARBA00022741"/>
    </source>
</evidence>
<feature type="transmembrane region" description="Helical" evidence="8">
    <location>
        <begin position="168"/>
        <end position="186"/>
    </location>
</feature>
<protein>
    <recommendedName>
        <fullName evidence="9">Pycsar effector protein domain-containing protein</fullName>
    </recommendedName>
</protein>
<evidence type="ECO:0000259" key="9">
    <source>
        <dbReference type="Pfam" id="PF18967"/>
    </source>
</evidence>
<dbReference type="Pfam" id="PF18967">
    <property type="entry name" value="PycTM"/>
    <property type="match status" value="1"/>
</dbReference>
<dbReference type="InterPro" id="IPR043760">
    <property type="entry name" value="PycTM_dom"/>
</dbReference>
<dbReference type="GO" id="GO:0051607">
    <property type="term" value="P:defense response to virus"/>
    <property type="evidence" value="ECO:0007669"/>
    <property type="project" value="UniProtKB-KW"/>
</dbReference>
<keyword evidence="4" id="KW-0547">Nucleotide-binding</keyword>